<keyword evidence="2" id="KW-1185">Reference proteome</keyword>
<dbReference type="Proteomes" id="UP000634136">
    <property type="component" value="Unassembled WGS sequence"/>
</dbReference>
<comment type="caution">
    <text evidence="1">The sequence shown here is derived from an EMBL/GenBank/DDBJ whole genome shotgun (WGS) entry which is preliminary data.</text>
</comment>
<reference evidence="1" key="1">
    <citation type="submission" date="2020-09" db="EMBL/GenBank/DDBJ databases">
        <title>Genome-Enabled Discovery of Anthraquinone Biosynthesis in Senna tora.</title>
        <authorList>
            <person name="Kang S.-H."/>
            <person name="Pandey R.P."/>
            <person name="Lee C.-M."/>
            <person name="Sim J.-S."/>
            <person name="Jeong J.-T."/>
            <person name="Choi B.-S."/>
            <person name="Jung M."/>
            <person name="Ginzburg D."/>
            <person name="Zhao K."/>
            <person name="Won S.Y."/>
            <person name="Oh T.-J."/>
            <person name="Yu Y."/>
            <person name="Kim N.-H."/>
            <person name="Lee O.R."/>
            <person name="Lee T.-H."/>
            <person name="Bashyal P."/>
            <person name="Kim T.-S."/>
            <person name="Lee W.-H."/>
            <person name="Kawkins C."/>
            <person name="Kim C.-K."/>
            <person name="Kim J.S."/>
            <person name="Ahn B.O."/>
            <person name="Rhee S.Y."/>
            <person name="Sohng J.K."/>
        </authorList>
    </citation>
    <scope>NUCLEOTIDE SEQUENCE</scope>
    <source>
        <tissue evidence="1">Leaf</tissue>
    </source>
</reference>
<dbReference type="OrthoDB" id="629407at2759"/>
<sequence>MLDEQTEDDRFYIGQMAIVPLTFGRYVPILSDKHAFIVNFPLMECSGSAAVLFAYIDINKHSQVLVKSTIATGLCCYLGISNGCLSTCWDVRMLSSCAPAMAVVVVEAAVLPPCPDDRFYIGQMAIVPMTFGRHVPILSDKCKVTVLNLNSSLGAYFHSYFPFVVDEMLAGSAAVLFAYIGFDAVASTDEEDDRFYIGQMGIVPMTFGRYVPILSDKVQKMENIMQKVGEDILLGLSYFMA</sequence>
<dbReference type="AlphaFoldDB" id="A0A834SZ33"/>
<gene>
    <name evidence="1" type="ORF">G2W53_034314</name>
</gene>
<dbReference type="EMBL" id="JAAIUW010000010">
    <property type="protein sequence ID" value="KAF7813338.1"/>
    <property type="molecule type" value="Genomic_DNA"/>
</dbReference>
<organism evidence="1 2">
    <name type="scientific">Senna tora</name>
    <dbReference type="NCBI Taxonomy" id="362788"/>
    <lineage>
        <taxon>Eukaryota</taxon>
        <taxon>Viridiplantae</taxon>
        <taxon>Streptophyta</taxon>
        <taxon>Embryophyta</taxon>
        <taxon>Tracheophyta</taxon>
        <taxon>Spermatophyta</taxon>
        <taxon>Magnoliopsida</taxon>
        <taxon>eudicotyledons</taxon>
        <taxon>Gunneridae</taxon>
        <taxon>Pentapetalae</taxon>
        <taxon>rosids</taxon>
        <taxon>fabids</taxon>
        <taxon>Fabales</taxon>
        <taxon>Fabaceae</taxon>
        <taxon>Caesalpinioideae</taxon>
        <taxon>Cassia clade</taxon>
        <taxon>Senna</taxon>
    </lineage>
</organism>
<evidence type="ECO:0000313" key="1">
    <source>
        <dbReference type="EMBL" id="KAF7813338.1"/>
    </source>
</evidence>
<proteinExistence type="predicted"/>
<accession>A0A834SZ33</accession>
<name>A0A834SZ33_9FABA</name>
<evidence type="ECO:0000313" key="2">
    <source>
        <dbReference type="Proteomes" id="UP000634136"/>
    </source>
</evidence>
<protein>
    <submittedName>
        <fullName evidence="1">Cationic amino acid transporter 2, vacuolar-like</fullName>
    </submittedName>
</protein>